<proteinExistence type="predicted"/>
<reference evidence="2" key="1">
    <citation type="submission" date="2022-01" db="EMBL/GenBank/DDBJ databases">
        <title>Draft genome of Methanogenium marinum DSM 15558.</title>
        <authorList>
            <person name="Chen S.-C."/>
            <person name="You Y.-T."/>
        </authorList>
    </citation>
    <scope>NUCLEOTIDE SEQUENCE</scope>
    <source>
        <strain evidence="2">DSM 15558</strain>
    </source>
</reference>
<dbReference type="InterPro" id="IPR036061">
    <property type="entry name" value="CheW-like_dom_sf"/>
</dbReference>
<dbReference type="SUPFAM" id="SSF50341">
    <property type="entry name" value="CheW-like"/>
    <property type="match status" value="1"/>
</dbReference>
<evidence type="ECO:0000259" key="1">
    <source>
        <dbReference type="PROSITE" id="PS50851"/>
    </source>
</evidence>
<dbReference type="AlphaFoldDB" id="A0A9Q4PVV7"/>
<organism evidence="2 3">
    <name type="scientific">Methanogenium marinum</name>
    <dbReference type="NCBI Taxonomy" id="348610"/>
    <lineage>
        <taxon>Archaea</taxon>
        <taxon>Methanobacteriati</taxon>
        <taxon>Methanobacteriota</taxon>
        <taxon>Stenosarchaea group</taxon>
        <taxon>Methanomicrobia</taxon>
        <taxon>Methanomicrobiales</taxon>
        <taxon>Methanomicrobiaceae</taxon>
        <taxon>Methanogenium</taxon>
    </lineage>
</organism>
<dbReference type="PANTHER" id="PTHR22617">
    <property type="entry name" value="CHEMOTAXIS SENSOR HISTIDINE KINASE-RELATED"/>
    <property type="match status" value="1"/>
</dbReference>
<evidence type="ECO:0000313" key="3">
    <source>
        <dbReference type="Proteomes" id="UP001143747"/>
    </source>
</evidence>
<dbReference type="Gene3D" id="2.40.50.180">
    <property type="entry name" value="CheA-289, Domain 4"/>
    <property type="match status" value="1"/>
</dbReference>
<dbReference type="Pfam" id="PF01584">
    <property type="entry name" value="CheW"/>
    <property type="match status" value="1"/>
</dbReference>
<gene>
    <name evidence="2" type="ORF">L0665_07340</name>
</gene>
<dbReference type="Gene3D" id="2.30.30.40">
    <property type="entry name" value="SH3 Domains"/>
    <property type="match status" value="1"/>
</dbReference>
<dbReference type="SMART" id="SM00260">
    <property type="entry name" value="CheW"/>
    <property type="match status" value="1"/>
</dbReference>
<dbReference type="Proteomes" id="UP001143747">
    <property type="component" value="Unassembled WGS sequence"/>
</dbReference>
<dbReference type="RefSeq" id="WP_274925053.1">
    <property type="nucleotide sequence ID" value="NZ_JAKELO010000002.1"/>
</dbReference>
<name>A0A9Q4PVV7_9EURY</name>
<dbReference type="EMBL" id="JAKELO010000002">
    <property type="protein sequence ID" value="MDE4908425.1"/>
    <property type="molecule type" value="Genomic_DNA"/>
</dbReference>
<evidence type="ECO:0000313" key="2">
    <source>
        <dbReference type="EMBL" id="MDE4908425.1"/>
    </source>
</evidence>
<comment type="caution">
    <text evidence="2">The sequence shown here is derived from an EMBL/GenBank/DDBJ whole genome shotgun (WGS) entry which is preliminary data.</text>
</comment>
<accession>A0A9Q4PVV7</accession>
<dbReference type="InterPro" id="IPR039315">
    <property type="entry name" value="CheW"/>
</dbReference>
<dbReference type="InterPro" id="IPR002545">
    <property type="entry name" value="CheW-lke_dom"/>
</dbReference>
<keyword evidence="3" id="KW-1185">Reference proteome</keyword>
<feature type="domain" description="CheW-like" evidence="1">
    <location>
        <begin position="4"/>
        <end position="153"/>
    </location>
</feature>
<dbReference type="PANTHER" id="PTHR22617:SF23">
    <property type="entry name" value="CHEMOTAXIS PROTEIN CHEW"/>
    <property type="match status" value="1"/>
</dbReference>
<dbReference type="GO" id="GO:0007165">
    <property type="term" value="P:signal transduction"/>
    <property type="evidence" value="ECO:0007669"/>
    <property type="project" value="InterPro"/>
</dbReference>
<protein>
    <submittedName>
        <fullName evidence="2">Chemotaxis protein CheW</fullName>
    </submittedName>
</protein>
<dbReference type="PROSITE" id="PS50851">
    <property type="entry name" value="CHEW"/>
    <property type="match status" value="1"/>
</dbReference>
<dbReference type="GO" id="GO:0006935">
    <property type="term" value="P:chemotaxis"/>
    <property type="evidence" value="ECO:0007669"/>
    <property type="project" value="InterPro"/>
</dbReference>
<sequence>MSKLTDVVEFRIANGYYAIDVQIAREIVEMMEITPIPRSPDYITGVTNLRGEVTNIINISKLIGLPESVASETQRIIVIMPDASQGSNVGIIVDDVRSVMQVNEEDVEALSESLSSDVTDYVKGIIKVKEDASDTMRLIIWVDMQKVLDQIIS</sequence>
<dbReference type="GO" id="GO:0005829">
    <property type="term" value="C:cytosol"/>
    <property type="evidence" value="ECO:0007669"/>
    <property type="project" value="TreeGrafter"/>
</dbReference>